<organism evidence="3 4">
    <name type="scientific">Trichinella pseudospiralis</name>
    <name type="common">Parasitic roundworm</name>
    <dbReference type="NCBI Taxonomy" id="6337"/>
    <lineage>
        <taxon>Eukaryota</taxon>
        <taxon>Metazoa</taxon>
        <taxon>Ecdysozoa</taxon>
        <taxon>Nematoda</taxon>
        <taxon>Enoplea</taxon>
        <taxon>Dorylaimia</taxon>
        <taxon>Trichinellida</taxon>
        <taxon>Trichinellidae</taxon>
        <taxon>Trichinella</taxon>
    </lineage>
</organism>
<dbReference type="AlphaFoldDB" id="A0A0V0Y7S0"/>
<dbReference type="Proteomes" id="UP000054815">
    <property type="component" value="Unassembled WGS sequence"/>
</dbReference>
<dbReference type="EMBL" id="JYDU01000046">
    <property type="protein sequence ID" value="KRX96231.1"/>
    <property type="molecule type" value="Genomic_DNA"/>
</dbReference>
<evidence type="ECO:0000313" key="4">
    <source>
        <dbReference type="Proteomes" id="UP000054815"/>
    </source>
</evidence>
<evidence type="ECO:0000256" key="1">
    <source>
        <dbReference type="SAM" id="MobiDB-lite"/>
    </source>
</evidence>
<evidence type="ECO:0000256" key="2">
    <source>
        <dbReference type="SAM" id="Phobius"/>
    </source>
</evidence>
<keyword evidence="2" id="KW-0472">Membrane</keyword>
<gene>
    <name evidence="3" type="ORF">T4E_8871</name>
</gene>
<evidence type="ECO:0000313" key="3">
    <source>
        <dbReference type="EMBL" id="KRX96231.1"/>
    </source>
</evidence>
<feature type="region of interest" description="Disordered" evidence="1">
    <location>
        <begin position="268"/>
        <end position="298"/>
    </location>
</feature>
<sequence length="298" mass="32271">MEGLRWNVVVVGGEVAIVLVLVIYGGGRCCYLEKGQQGLKQSCGQYSRGDEPAGRHRHAGALSLIDYRDSCPVEAMNEPTRESGSLQFNELKNPFGGKRNRGDTVTFEPAYHTAVVSSWHLWSVTCACSLRIPIAQGVQHVVTVVTCSLSDGDVVCSTSGRQGGLVPRRIQRSPTPQAMTSNNSSHTLVVDVLIGPQTTTSISSVVASARETDQSHRSYSLYNTLILIRYLDEPQARDSQQDNTGSNFVLILGRKACGDVIERRERGTERSDLLNAMGRNTTEPEADSPAPVGGSLHS</sequence>
<keyword evidence="2" id="KW-1133">Transmembrane helix</keyword>
<protein>
    <submittedName>
        <fullName evidence="3">Uncharacterized protein</fullName>
    </submittedName>
</protein>
<proteinExistence type="predicted"/>
<keyword evidence="2" id="KW-0812">Transmembrane</keyword>
<name>A0A0V0Y7S0_TRIPS</name>
<feature type="transmembrane region" description="Helical" evidence="2">
    <location>
        <begin position="6"/>
        <end position="24"/>
    </location>
</feature>
<reference evidence="3 4" key="1">
    <citation type="submission" date="2015-01" db="EMBL/GenBank/DDBJ databases">
        <title>Evolution of Trichinella species and genotypes.</title>
        <authorList>
            <person name="Korhonen P.K."/>
            <person name="Edoardo P."/>
            <person name="Giuseppe L.R."/>
            <person name="Gasser R.B."/>
        </authorList>
    </citation>
    <scope>NUCLEOTIDE SEQUENCE [LARGE SCALE GENOMIC DNA]</scope>
    <source>
        <strain evidence="3">ISS141</strain>
    </source>
</reference>
<accession>A0A0V0Y7S0</accession>
<comment type="caution">
    <text evidence="3">The sequence shown here is derived from an EMBL/GenBank/DDBJ whole genome shotgun (WGS) entry which is preliminary data.</text>
</comment>